<dbReference type="Proteomes" id="UP000625711">
    <property type="component" value="Unassembled WGS sequence"/>
</dbReference>
<feature type="region of interest" description="Disordered" evidence="1">
    <location>
        <begin position="19"/>
        <end position="84"/>
    </location>
</feature>
<dbReference type="AlphaFoldDB" id="A0A834M4P2"/>
<organism evidence="2 3">
    <name type="scientific">Rhynchophorus ferrugineus</name>
    <name type="common">Red palm weevil</name>
    <name type="synonym">Curculio ferrugineus</name>
    <dbReference type="NCBI Taxonomy" id="354439"/>
    <lineage>
        <taxon>Eukaryota</taxon>
        <taxon>Metazoa</taxon>
        <taxon>Ecdysozoa</taxon>
        <taxon>Arthropoda</taxon>
        <taxon>Hexapoda</taxon>
        <taxon>Insecta</taxon>
        <taxon>Pterygota</taxon>
        <taxon>Neoptera</taxon>
        <taxon>Endopterygota</taxon>
        <taxon>Coleoptera</taxon>
        <taxon>Polyphaga</taxon>
        <taxon>Cucujiformia</taxon>
        <taxon>Curculionidae</taxon>
        <taxon>Dryophthorinae</taxon>
        <taxon>Rhynchophorus</taxon>
    </lineage>
</organism>
<evidence type="ECO:0000256" key="1">
    <source>
        <dbReference type="SAM" id="MobiDB-lite"/>
    </source>
</evidence>
<evidence type="ECO:0000313" key="3">
    <source>
        <dbReference type="Proteomes" id="UP000625711"/>
    </source>
</evidence>
<keyword evidence="3" id="KW-1185">Reference proteome</keyword>
<reference evidence="2" key="1">
    <citation type="submission" date="2020-08" db="EMBL/GenBank/DDBJ databases">
        <title>Genome sequencing and assembly of the red palm weevil Rhynchophorus ferrugineus.</title>
        <authorList>
            <person name="Dias G.B."/>
            <person name="Bergman C.M."/>
            <person name="Manee M."/>
        </authorList>
    </citation>
    <scope>NUCLEOTIDE SEQUENCE</scope>
    <source>
        <strain evidence="2">AA-2017</strain>
        <tissue evidence="2">Whole larva</tissue>
    </source>
</reference>
<gene>
    <name evidence="2" type="ORF">GWI33_018910</name>
</gene>
<accession>A0A834M4P2</accession>
<dbReference type="EMBL" id="JAACXV010014367">
    <property type="protein sequence ID" value="KAF7267901.1"/>
    <property type="molecule type" value="Genomic_DNA"/>
</dbReference>
<protein>
    <submittedName>
        <fullName evidence="2">Uncharacterized protein</fullName>
    </submittedName>
</protein>
<feature type="compositionally biased region" description="Basic residues" evidence="1">
    <location>
        <begin position="36"/>
        <end position="47"/>
    </location>
</feature>
<comment type="caution">
    <text evidence="2">The sequence shown here is derived from an EMBL/GenBank/DDBJ whole genome shotgun (WGS) entry which is preliminary data.</text>
</comment>
<name>A0A834M4P2_RHYFE</name>
<sequence length="84" mass="10002">MVVTRGNIAQNVKIVRKKPITCQNYPPRSTDEEKKKTRHRNDKKKRGSPITPELYSDWWRARRHNKQNERAASVHGQQKGPKRW</sequence>
<proteinExistence type="predicted"/>
<feature type="non-terminal residue" evidence="2">
    <location>
        <position position="84"/>
    </location>
</feature>
<evidence type="ECO:0000313" key="2">
    <source>
        <dbReference type="EMBL" id="KAF7267901.1"/>
    </source>
</evidence>